<sequence length="246" mass="29171">KAYSYSTDNWKNITYNNRVPLDKSFTVQFNRNFKVTEIDGIVVQDQLTQEFFPVLVSFPKASSLDEVKITPINRYKNDYKYSLRIFLNNGDRYKMNFKTQNQYSLRYVSFYDFQYGRGNYSDTRDVFYHGSSLKIRQKELKEDFLGDDTYCHYDTSYLLDNKYRRLKGYYGATDNNNASEKSIMKIYGDGKELLSKEVKRGQKLQYFDIDVSEVDELRFEGDPCTVFYNLQLGYDKDVKLDLVPQN</sequence>
<dbReference type="EMBL" id="JDRX01000016">
    <property type="protein sequence ID" value="KGN01815.1"/>
    <property type="molecule type" value="Genomic_DNA"/>
</dbReference>
<accession>A0AA88ZRQ8</accession>
<dbReference type="InterPro" id="IPR008979">
    <property type="entry name" value="Galactose-bd-like_sf"/>
</dbReference>
<dbReference type="InterPro" id="IPR038637">
    <property type="entry name" value="NPCBM_sf"/>
</dbReference>
<reference evidence="2 3" key="1">
    <citation type="submission" date="2014-01" db="EMBL/GenBank/DDBJ databases">
        <title>Plasmidome dynamics in the species complex Clostridium novyi sensu lato converts strains of independent lineages into distinctly different pathogens.</title>
        <authorList>
            <person name="Skarin H."/>
            <person name="Segerman B."/>
        </authorList>
    </citation>
    <scope>NUCLEOTIDE SEQUENCE [LARGE SCALE GENOMIC DNA]</scope>
    <source>
        <strain evidence="2 3">4570</strain>
    </source>
</reference>
<comment type="caution">
    <text evidence="2">The sequence shown here is derived from an EMBL/GenBank/DDBJ whole genome shotgun (WGS) entry which is preliminary data.</text>
</comment>
<dbReference type="InterPro" id="IPR013222">
    <property type="entry name" value="Glyco_hyd_98_carb-bd"/>
</dbReference>
<gene>
    <name evidence="2" type="ORF">Z969_07705</name>
</gene>
<feature type="non-terminal residue" evidence="2">
    <location>
        <position position="1"/>
    </location>
</feature>
<dbReference type="Proteomes" id="UP000030016">
    <property type="component" value="Unassembled WGS sequence"/>
</dbReference>
<dbReference type="SUPFAM" id="SSF49785">
    <property type="entry name" value="Galactose-binding domain-like"/>
    <property type="match status" value="1"/>
</dbReference>
<dbReference type="Gene3D" id="2.60.120.1060">
    <property type="entry name" value="NPCBM/NEW2 domain"/>
    <property type="match status" value="1"/>
</dbReference>
<proteinExistence type="predicted"/>
<dbReference type="Pfam" id="PF08305">
    <property type="entry name" value="NPCBM"/>
    <property type="match status" value="1"/>
</dbReference>
<name>A0AA88ZRQ8_CLONO</name>
<feature type="domain" description="Glycosyl hydrolase family 98 putative carbohydrate-binding module" evidence="1">
    <location>
        <begin position="154"/>
        <end position="219"/>
    </location>
</feature>
<protein>
    <recommendedName>
        <fullName evidence="1">Glycosyl hydrolase family 98 putative carbohydrate-binding module domain-containing protein</fullName>
    </recommendedName>
</protein>
<organism evidence="2 3">
    <name type="scientific">Clostridium novyi A str. 4570</name>
    <dbReference type="NCBI Taxonomy" id="1444290"/>
    <lineage>
        <taxon>Bacteria</taxon>
        <taxon>Bacillati</taxon>
        <taxon>Bacillota</taxon>
        <taxon>Clostridia</taxon>
        <taxon>Eubacteriales</taxon>
        <taxon>Clostridiaceae</taxon>
        <taxon>Clostridium</taxon>
    </lineage>
</organism>
<evidence type="ECO:0000313" key="2">
    <source>
        <dbReference type="EMBL" id="KGN01815.1"/>
    </source>
</evidence>
<dbReference type="RefSeq" id="WP_039250088.1">
    <property type="nucleotide sequence ID" value="NZ_JDRX01000016.1"/>
</dbReference>
<evidence type="ECO:0000259" key="1">
    <source>
        <dbReference type="Pfam" id="PF08305"/>
    </source>
</evidence>
<evidence type="ECO:0000313" key="3">
    <source>
        <dbReference type="Proteomes" id="UP000030016"/>
    </source>
</evidence>
<dbReference type="AlphaFoldDB" id="A0AA88ZRQ8"/>